<keyword evidence="1" id="KW-0456">Lyase</keyword>
<organism evidence="5 6">
    <name type="scientific">Anaerotignum lactatifermentans DSM 14214</name>
    <dbReference type="NCBI Taxonomy" id="1121323"/>
    <lineage>
        <taxon>Bacteria</taxon>
        <taxon>Bacillati</taxon>
        <taxon>Bacillota</taxon>
        <taxon>Clostridia</taxon>
        <taxon>Lachnospirales</taxon>
        <taxon>Anaerotignaceae</taxon>
        <taxon>Anaerotignum</taxon>
    </lineage>
</organism>
<feature type="domain" description="Gamma-glutamylcyclotransferase AIG2-like" evidence="4">
    <location>
        <begin position="5"/>
        <end position="105"/>
    </location>
</feature>
<dbReference type="OrthoDB" id="158990at2"/>
<name>A0A1M6LBC9_9FIRM</name>
<dbReference type="PANTHER" id="PTHR12935">
    <property type="entry name" value="GAMMA-GLUTAMYLCYCLOTRANSFERASE"/>
    <property type="match status" value="1"/>
</dbReference>
<dbReference type="InterPro" id="IPR017939">
    <property type="entry name" value="G-Glutamylcylcotransferase"/>
</dbReference>
<dbReference type="AlphaFoldDB" id="A0A1M6LBC9"/>
<evidence type="ECO:0000313" key="6">
    <source>
        <dbReference type="Proteomes" id="UP000183975"/>
    </source>
</evidence>
<accession>A0A1M6LBC9</accession>
<dbReference type="Gene3D" id="3.10.490.10">
    <property type="entry name" value="Gamma-glutamyl cyclotransferase-like"/>
    <property type="match status" value="1"/>
</dbReference>
<keyword evidence="6" id="KW-1185">Reference proteome</keyword>
<evidence type="ECO:0000313" key="5">
    <source>
        <dbReference type="EMBL" id="SHJ68474.1"/>
    </source>
</evidence>
<dbReference type="CDD" id="cd06661">
    <property type="entry name" value="GGCT_like"/>
    <property type="match status" value="1"/>
</dbReference>
<feature type="active site" description="Proton acceptor" evidence="2">
    <location>
        <position position="76"/>
    </location>
</feature>
<dbReference type="InterPro" id="IPR036568">
    <property type="entry name" value="GGCT-like_sf"/>
</dbReference>
<dbReference type="Pfam" id="PF06094">
    <property type="entry name" value="GGACT"/>
    <property type="match status" value="1"/>
</dbReference>
<evidence type="ECO:0000256" key="3">
    <source>
        <dbReference type="PIRSR" id="PIRSR617939-2"/>
    </source>
</evidence>
<dbReference type="EMBL" id="FRAH01000004">
    <property type="protein sequence ID" value="SHJ68474.1"/>
    <property type="molecule type" value="Genomic_DNA"/>
</dbReference>
<dbReference type="GO" id="GO:0003839">
    <property type="term" value="F:gamma-glutamylcyclotransferase activity"/>
    <property type="evidence" value="ECO:0007669"/>
    <property type="project" value="InterPro"/>
</dbReference>
<dbReference type="PANTHER" id="PTHR12935:SF0">
    <property type="entry name" value="GAMMA-GLUTAMYLCYCLOTRANSFERASE"/>
    <property type="match status" value="1"/>
</dbReference>
<evidence type="ECO:0000256" key="2">
    <source>
        <dbReference type="PIRSR" id="PIRSR617939-1"/>
    </source>
</evidence>
<dbReference type="SUPFAM" id="SSF110857">
    <property type="entry name" value="Gamma-glutamyl cyclotransferase-like"/>
    <property type="match status" value="1"/>
</dbReference>
<gene>
    <name evidence="5" type="ORF">SAMN02745138_00332</name>
</gene>
<dbReference type="InterPro" id="IPR013024">
    <property type="entry name" value="GGCT-like"/>
</dbReference>
<dbReference type="Proteomes" id="UP000183975">
    <property type="component" value="Unassembled WGS sequence"/>
</dbReference>
<protein>
    <submittedName>
        <fullName evidence="5">Gamma-glutamyl cyclotransferase, AIG2-like</fullName>
    </submittedName>
</protein>
<dbReference type="InterPro" id="IPR009288">
    <property type="entry name" value="AIG2-like_dom"/>
</dbReference>
<reference evidence="5 6" key="1">
    <citation type="submission" date="2016-11" db="EMBL/GenBank/DDBJ databases">
        <authorList>
            <person name="Jaros S."/>
            <person name="Januszkiewicz K."/>
            <person name="Wedrychowicz H."/>
        </authorList>
    </citation>
    <scope>NUCLEOTIDE SEQUENCE [LARGE SCALE GENOMIC DNA]</scope>
    <source>
        <strain evidence="5 6">DSM 14214</strain>
    </source>
</reference>
<dbReference type="RefSeq" id="WP_072848432.1">
    <property type="nucleotide sequence ID" value="NZ_FRAH01000004.1"/>
</dbReference>
<dbReference type="GO" id="GO:0016740">
    <property type="term" value="F:transferase activity"/>
    <property type="evidence" value="ECO:0007669"/>
    <property type="project" value="UniProtKB-KW"/>
</dbReference>
<keyword evidence="5" id="KW-0808">Transferase</keyword>
<feature type="binding site" evidence="3">
    <location>
        <begin position="4"/>
        <end position="9"/>
    </location>
    <ligand>
        <name>substrate</name>
    </ligand>
</feature>
<evidence type="ECO:0000259" key="4">
    <source>
        <dbReference type="Pfam" id="PF06094"/>
    </source>
</evidence>
<proteinExistence type="predicted"/>
<evidence type="ECO:0000256" key="1">
    <source>
        <dbReference type="ARBA" id="ARBA00023239"/>
    </source>
</evidence>
<sequence length="154" mass="17754">MKYYIAYGSNLNTEQMRWRCPTARKLTVGEIKDYRLEFRGKKESAVATIVPSKGNVVPVLVWKIERSDEKALDRYEGFPYLYRKESIKIEADGKSLTAMAYVMNEGYDIGMPSDYNLNTILEGYEEAGFDTNILMEAVALSENLYQEENMEMDL</sequence>